<reference evidence="2" key="1">
    <citation type="journal article" date="2020" name="mSystems">
        <title>Genome- and Community-Level Interaction Insights into Carbon Utilization and Element Cycling Functions of Hydrothermarchaeota in Hydrothermal Sediment.</title>
        <authorList>
            <person name="Zhou Z."/>
            <person name="Liu Y."/>
            <person name="Xu W."/>
            <person name="Pan J."/>
            <person name="Luo Z.H."/>
            <person name="Li M."/>
        </authorList>
    </citation>
    <scope>NUCLEOTIDE SEQUENCE [LARGE SCALE GENOMIC DNA]</scope>
    <source>
        <strain evidence="2">HyVt-365</strain>
    </source>
</reference>
<sequence>MDLYSFATNTRRAIVYGALGLVAFLVLTVLYRFAANLYLTLNPPPEPPPTVGFGKLPKLTLSSLEIEGNPTYLLETPTGELPTFVDRIQVVAMAQVQPTLLGEEKARELARDLDFGGQGVLSADRRTLTFGDEIDKRTLAVNVVTQNFTLSTDLERISSLSLGRAASGPDAIQEAQGTLNSLGLLKFGFDTGNQTAAFWAVTNGTGVEVGSTSEAHFTEVNFFRSLTEVTSQSYPILPANPKAGLIRVWVTSKLKPDILNTLSLSYNAQEVEIDKSKVETYPLENIATAWESVKQGAGIAYVEVSGKINSISITNVSIAYFDDPQHQDYLQPIYVFSGVTKTNNGKEGEFFAYAPAISASWISE</sequence>
<evidence type="ECO:0000313" key="2">
    <source>
        <dbReference type="EMBL" id="HEB13893.1"/>
    </source>
</evidence>
<dbReference type="Proteomes" id="UP000885744">
    <property type="component" value="Unassembled WGS sequence"/>
</dbReference>
<name>A0A7C1S9R2_UNCKA</name>
<proteinExistence type="predicted"/>
<dbReference type="EMBL" id="DRHH01000023">
    <property type="protein sequence ID" value="HEB13893.1"/>
    <property type="molecule type" value="Genomic_DNA"/>
</dbReference>
<accession>A0A7C1S9R2</accession>
<protein>
    <submittedName>
        <fullName evidence="2">Uncharacterized protein</fullName>
    </submittedName>
</protein>
<comment type="caution">
    <text evidence="2">The sequence shown here is derived from an EMBL/GenBank/DDBJ whole genome shotgun (WGS) entry which is preliminary data.</text>
</comment>
<keyword evidence="1" id="KW-0472">Membrane</keyword>
<gene>
    <name evidence="2" type="ORF">ENI09_00570</name>
</gene>
<evidence type="ECO:0000256" key="1">
    <source>
        <dbReference type="SAM" id="Phobius"/>
    </source>
</evidence>
<organism evidence="2">
    <name type="scientific">candidate division WWE3 bacterium</name>
    <dbReference type="NCBI Taxonomy" id="2053526"/>
    <lineage>
        <taxon>Bacteria</taxon>
        <taxon>Katanobacteria</taxon>
    </lineage>
</organism>
<dbReference type="AlphaFoldDB" id="A0A7C1S9R2"/>
<feature type="transmembrane region" description="Helical" evidence="1">
    <location>
        <begin position="13"/>
        <end position="34"/>
    </location>
</feature>
<keyword evidence="1" id="KW-1133">Transmembrane helix</keyword>
<keyword evidence="1" id="KW-0812">Transmembrane</keyword>